<reference evidence="2 3" key="1">
    <citation type="journal article" date="2010" name="Nature">
        <title>Genome sequencing and analysis of the model grass Brachypodium distachyon.</title>
        <authorList>
            <consortium name="International Brachypodium Initiative"/>
        </authorList>
    </citation>
    <scope>NUCLEOTIDE SEQUENCE [LARGE SCALE GENOMIC DNA]</scope>
    <source>
        <strain evidence="2 3">Bd21</strain>
    </source>
</reference>
<dbReference type="InParanoid" id="A0A2K2D4T0"/>
<dbReference type="AlphaFoldDB" id="A0A2K2D4T0"/>
<organism evidence="2">
    <name type="scientific">Brachypodium distachyon</name>
    <name type="common">Purple false brome</name>
    <name type="synonym">Trachynia distachya</name>
    <dbReference type="NCBI Taxonomy" id="15368"/>
    <lineage>
        <taxon>Eukaryota</taxon>
        <taxon>Viridiplantae</taxon>
        <taxon>Streptophyta</taxon>
        <taxon>Embryophyta</taxon>
        <taxon>Tracheophyta</taxon>
        <taxon>Spermatophyta</taxon>
        <taxon>Magnoliopsida</taxon>
        <taxon>Liliopsida</taxon>
        <taxon>Poales</taxon>
        <taxon>Poaceae</taxon>
        <taxon>BOP clade</taxon>
        <taxon>Pooideae</taxon>
        <taxon>Stipodae</taxon>
        <taxon>Brachypodieae</taxon>
        <taxon>Brachypodium</taxon>
    </lineage>
</organism>
<reference evidence="3" key="3">
    <citation type="submission" date="2018-08" db="UniProtKB">
        <authorList>
            <consortium name="EnsemblPlants"/>
        </authorList>
    </citation>
    <scope>IDENTIFICATION</scope>
    <source>
        <strain evidence="3">cv. Bd21</strain>
    </source>
</reference>
<proteinExistence type="predicted"/>
<feature type="compositionally biased region" description="Gly residues" evidence="1">
    <location>
        <begin position="70"/>
        <end position="86"/>
    </location>
</feature>
<dbReference type="Proteomes" id="UP000008810">
    <property type="component" value="Chromosome 3"/>
</dbReference>
<evidence type="ECO:0000313" key="4">
    <source>
        <dbReference type="Proteomes" id="UP000008810"/>
    </source>
</evidence>
<accession>A0A2K2D4T0</accession>
<dbReference type="Gramene" id="PNT69283">
    <property type="protein sequence ID" value="PNT69283"/>
    <property type="gene ID" value="BRADI_3g52695v3"/>
</dbReference>
<evidence type="ECO:0000256" key="1">
    <source>
        <dbReference type="SAM" id="MobiDB-lite"/>
    </source>
</evidence>
<evidence type="ECO:0000313" key="3">
    <source>
        <dbReference type="EnsemblPlants" id="PNT69283"/>
    </source>
</evidence>
<dbReference type="EnsemblPlants" id="PNT69283">
    <property type="protein sequence ID" value="PNT69283"/>
    <property type="gene ID" value="BRADI_3g52695v3"/>
</dbReference>
<reference evidence="2" key="2">
    <citation type="submission" date="2017-06" db="EMBL/GenBank/DDBJ databases">
        <title>WGS assembly of Brachypodium distachyon.</title>
        <authorList>
            <consortium name="The International Brachypodium Initiative"/>
            <person name="Lucas S."/>
            <person name="Harmon-Smith M."/>
            <person name="Lail K."/>
            <person name="Tice H."/>
            <person name="Grimwood J."/>
            <person name="Bruce D."/>
            <person name="Barry K."/>
            <person name="Shu S."/>
            <person name="Lindquist E."/>
            <person name="Wang M."/>
            <person name="Pitluck S."/>
            <person name="Vogel J.P."/>
            <person name="Garvin D.F."/>
            <person name="Mockler T.C."/>
            <person name="Schmutz J."/>
            <person name="Rokhsar D."/>
            <person name="Bevan M.W."/>
        </authorList>
    </citation>
    <scope>NUCLEOTIDE SEQUENCE</scope>
    <source>
        <strain evidence="2">Bd21</strain>
    </source>
</reference>
<keyword evidence="4" id="KW-1185">Reference proteome</keyword>
<dbReference type="EMBL" id="CM000882">
    <property type="protein sequence ID" value="PNT69283.1"/>
    <property type="molecule type" value="Genomic_DNA"/>
</dbReference>
<name>A0A2K2D4T0_BRADI</name>
<evidence type="ECO:0000313" key="2">
    <source>
        <dbReference type="EMBL" id="PNT69283.1"/>
    </source>
</evidence>
<feature type="region of interest" description="Disordered" evidence="1">
    <location>
        <begin position="32"/>
        <end position="86"/>
    </location>
</feature>
<feature type="compositionally biased region" description="Polar residues" evidence="1">
    <location>
        <begin position="45"/>
        <end position="66"/>
    </location>
</feature>
<protein>
    <submittedName>
        <fullName evidence="2 3">Uncharacterized protein</fullName>
    </submittedName>
</protein>
<gene>
    <name evidence="2" type="ORF">BRADI_3g52695v3</name>
</gene>
<sequence>MRQRRDGVVSRLGLRWSASSKERSGTFAVVSRSLRRCQHGESRSKTLTISRRSNERLISNSRSLAQISEGEGGGDPPGGTGGPPPR</sequence>